<keyword evidence="1" id="KW-0472">Membrane</keyword>
<dbReference type="OrthoDB" id="9775513at2"/>
<dbReference type="AlphaFoldDB" id="A0A4U3FBY8"/>
<dbReference type="PANTHER" id="PTHR30386">
    <property type="entry name" value="MEMBRANE FUSION SUBUNIT OF EMRAB-TOLC MULTIDRUG EFFLUX PUMP"/>
    <property type="match status" value="1"/>
</dbReference>
<proteinExistence type="predicted"/>
<gene>
    <name evidence="2" type="ORF">EpCFBP13511_10750</name>
</gene>
<evidence type="ECO:0000313" key="3">
    <source>
        <dbReference type="Proteomes" id="UP000306393"/>
    </source>
</evidence>
<reference evidence="2 3" key="1">
    <citation type="journal article" date="2019" name="Sci. Rep.">
        <title>Differences in resource use lead to coexistence of seed-transmitted microbial populations.</title>
        <authorList>
            <person name="Torres-Cortes G."/>
            <person name="Garcia B.J."/>
            <person name="Compant S."/>
            <person name="Rezki S."/>
            <person name="Jones P."/>
            <person name="Preveaux A."/>
            <person name="Briand M."/>
            <person name="Roulet A."/>
            <person name="Bouchez O."/>
            <person name="Jacobson D."/>
            <person name="Barret M."/>
        </authorList>
    </citation>
    <scope>NUCLEOTIDE SEQUENCE [LARGE SCALE GENOMIC DNA]</scope>
    <source>
        <strain evidence="2 3">CFBP13511</strain>
    </source>
</reference>
<dbReference type="GeneID" id="67474736"/>
<dbReference type="Proteomes" id="UP000306393">
    <property type="component" value="Unassembled WGS sequence"/>
</dbReference>
<organism evidence="2 3">
    <name type="scientific">Erwinia persicina</name>
    <dbReference type="NCBI Taxonomy" id="55211"/>
    <lineage>
        <taxon>Bacteria</taxon>
        <taxon>Pseudomonadati</taxon>
        <taxon>Pseudomonadota</taxon>
        <taxon>Gammaproteobacteria</taxon>
        <taxon>Enterobacterales</taxon>
        <taxon>Erwiniaceae</taxon>
        <taxon>Erwinia</taxon>
    </lineage>
</organism>
<dbReference type="PRINTS" id="PR01490">
    <property type="entry name" value="RTXTOXIND"/>
</dbReference>
<comment type="caution">
    <text evidence="2">The sequence shown here is derived from an EMBL/GenBank/DDBJ whole genome shotgun (WGS) entry which is preliminary data.</text>
</comment>
<name>A0A4U3FBY8_9GAMM</name>
<dbReference type="EMBL" id="QGAC01000009">
    <property type="protein sequence ID" value="TKJ90342.1"/>
    <property type="molecule type" value="Genomic_DNA"/>
</dbReference>
<dbReference type="Gene3D" id="2.40.30.170">
    <property type="match status" value="1"/>
</dbReference>
<dbReference type="PANTHER" id="PTHR30386:SF28">
    <property type="entry name" value="EXPORTED PROTEIN"/>
    <property type="match status" value="1"/>
</dbReference>
<evidence type="ECO:0000256" key="1">
    <source>
        <dbReference type="SAM" id="Phobius"/>
    </source>
</evidence>
<sequence>MLFIKRRTNPAAKLAKRQYARVYNINLPGLKLALMMFALFFLCLIIYCCVVEYSETTLAQGVVINAKGDVQVRAKASGTIMNIPIKEGQYVKANQILFSLSRDYGGKEGSVIEYEAAHYLSEIKRNNDRMRNMTSSVDNLKRNLTRQLAIIDDQISASSIKINKAKELVANTQETLGSYALIEKKGYVSKNDLNIRRNDVLNAQLNLKLEESNLLQLQSNKSSIRDNTQYQIDDLKTQSLYLDNRNSEIERTLATQGSKSLTMLAPTDGYVVAINFPPGKAVTQDTEVVVVIRHDTSSPLEGYIYIPSDGAGRINAGDKVKIRFDAWPVDKYGTVTTTLEDFVPITIDTRSLLVPLPQGKTYYLARVQLPPFFTDSGKRKRMLLGGMTLNADIVLDKRPLVVLLLAPLERARQRFLSF</sequence>
<dbReference type="InterPro" id="IPR050739">
    <property type="entry name" value="MFP"/>
</dbReference>
<dbReference type="RefSeq" id="WP_137269211.1">
    <property type="nucleotide sequence ID" value="NZ_CP082141.1"/>
</dbReference>
<keyword evidence="1" id="KW-0812">Transmembrane</keyword>
<dbReference type="Gene3D" id="2.40.50.100">
    <property type="match status" value="1"/>
</dbReference>
<evidence type="ECO:0000313" key="2">
    <source>
        <dbReference type="EMBL" id="TKJ90342.1"/>
    </source>
</evidence>
<protein>
    <submittedName>
        <fullName evidence="2">Uncharacterized protein</fullName>
    </submittedName>
</protein>
<keyword evidence="1" id="KW-1133">Transmembrane helix</keyword>
<accession>A0A4U3FBY8</accession>
<dbReference type="SUPFAM" id="SSF111369">
    <property type="entry name" value="HlyD-like secretion proteins"/>
    <property type="match status" value="1"/>
</dbReference>
<feature type="transmembrane region" description="Helical" evidence="1">
    <location>
        <begin position="21"/>
        <end position="47"/>
    </location>
</feature>